<sequence length="126" mass="14486">MIKLDEDALVCDLAETYQIYDYIQLPLLKVAVFACGLREDSRIKQKLSKQLVSVDTMLLAGIVDRLSLSLWIQTKDGQKGVNRPKSVVDQLTQKEEKEEREHLVFSSGEEFEKYRKEFFAKIGGED</sequence>
<dbReference type="EMBL" id="BK015556">
    <property type="protein sequence ID" value="DAE12742.1"/>
    <property type="molecule type" value="Genomic_DNA"/>
</dbReference>
<dbReference type="InterPro" id="IPR035286">
    <property type="entry name" value="DUF5361"/>
</dbReference>
<accession>A0A8S5Q098</accession>
<protein>
    <recommendedName>
        <fullName evidence="2">Phage protein</fullName>
    </recommendedName>
</protein>
<organism evidence="1">
    <name type="scientific">Siphoviridae sp. ctL053</name>
    <dbReference type="NCBI Taxonomy" id="2825448"/>
    <lineage>
        <taxon>Viruses</taxon>
        <taxon>Duplodnaviria</taxon>
        <taxon>Heunggongvirae</taxon>
        <taxon>Uroviricota</taxon>
        <taxon>Caudoviricetes</taxon>
    </lineage>
</organism>
<evidence type="ECO:0008006" key="2">
    <source>
        <dbReference type="Google" id="ProtNLM"/>
    </source>
</evidence>
<reference evidence="1" key="1">
    <citation type="journal article" date="2021" name="Proc. Natl. Acad. Sci. U.S.A.">
        <title>A Catalog of Tens of Thousands of Viruses from Human Metagenomes Reveals Hidden Associations with Chronic Diseases.</title>
        <authorList>
            <person name="Tisza M.J."/>
            <person name="Buck C.B."/>
        </authorList>
    </citation>
    <scope>NUCLEOTIDE SEQUENCE</scope>
    <source>
        <strain evidence="1">CtL053</strain>
    </source>
</reference>
<dbReference type="Pfam" id="PF17318">
    <property type="entry name" value="DUF5361"/>
    <property type="match status" value="1"/>
</dbReference>
<evidence type="ECO:0000313" key="1">
    <source>
        <dbReference type="EMBL" id="DAE12742.1"/>
    </source>
</evidence>
<proteinExistence type="predicted"/>
<name>A0A8S5Q098_9CAUD</name>